<protein>
    <submittedName>
        <fullName evidence="2">AIPR protein</fullName>
    </submittedName>
</protein>
<name>A0A450XEA9_9GAMM</name>
<dbReference type="EMBL" id="CAADGH010000029">
    <property type="protein sequence ID" value="VFK75689.1"/>
    <property type="molecule type" value="Genomic_DNA"/>
</dbReference>
<reference evidence="2" key="1">
    <citation type="submission" date="2019-02" db="EMBL/GenBank/DDBJ databases">
        <authorList>
            <person name="Gruber-Vodicka R. H."/>
            <person name="Seah K. B. B."/>
        </authorList>
    </citation>
    <scope>NUCLEOTIDE SEQUENCE</scope>
    <source>
        <strain evidence="2">BECK_BZ197</strain>
        <strain evidence="4">BECK_BZ198</strain>
        <strain evidence="3">BECK_BZ199</strain>
    </source>
</reference>
<proteinExistence type="predicted"/>
<accession>A0A450XEA9</accession>
<evidence type="ECO:0000313" key="2">
    <source>
        <dbReference type="EMBL" id="VFK27598.1"/>
    </source>
</evidence>
<evidence type="ECO:0000259" key="1">
    <source>
        <dbReference type="Pfam" id="PF10592"/>
    </source>
</evidence>
<evidence type="ECO:0000313" key="4">
    <source>
        <dbReference type="EMBL" id="VFK75689.1"/>
    </source>
</evidence>
<gene>
    <name evidence="2" type="ORF">BECKMB1821G_GA0114241_10297</name>
    <name evidence="4" type="ORF">BECKMB1821H_GA0114242_10297</name>
    <name evidence="3" type="ORF">BECKMB1821I_GA0114274_10397</name>
</gene>
<organism evidence="2">
    <name type="scientific">Candidatus Kentrum sp. MB</name>
    <dbReference type="NCBI Taxonomy" id="2138164"/>
    <lineage>
        <taxon>Bacteria</taxon>
        <taxon>Pseudomonadati</taxon>
        <taxon>Pseudomonadota</taxon>
        <taxon>Gammaproteobacteria</taxon>
        <taxon>Candidatus Kentrum</taxon>
    </lineage>
</organism>
<evidence type="ECO:0000313" key="3">
    <source>
        <dbReference type="EMBL" id="VFK33000.1"/>
    </source>
</evidence>
<dbReference type="EMBL" id="CAADFQ010000039">
    <property type="protein sequence ID" value="VFK33000.1"/>
    <property type="molecule type" value="Genomic_DNA"/>
</dbReference>
<dbReference type="AlphaFoldDB" id="A0A450XEA9"/>
<feature type="domain" description="Abortive phage infection protein C-terminal" evidence="1">
    <location>
        <begin position="236"/>
        <end position="381"/>
    </location>
</feature>
<dbReference type="EMBL" id="CAADFO010000029">
    <property type="protein sequence ID" value="VFK27598.1"/>
    <property type="molecule type" value="Genomic_DNA"/>
</dbReference>
<sequence>MQLLKNMNFLDAFHHQADLIHNLGEGNAYLVWIMAIYLDAPDSFGLASESLTDSADDKKIDFIRFDRDAKRIVFSQGYYSLKKKDKAPANKASDLNTAAAWLFSGDLDGVPRNLKSIIAECRKAIANDDVDQIDLLYVHNLPESVNVARELITAAQHIDKILPVARKISVIHRELGLENADRLYASKGSPLLVRDEIECPSAPILNEKGDEWRSAIMSVPGAWLREQFHKHGEDLFSANYRGFLGISKRKKINSGIRSTAENSPSNFWAFNNGITILTNKFSPKNGGTLLSGMSIINGAQTTGSLGSIDSSQHPLSNLRVLCRLIECSDPTIIGDIVKYNNTQNEITTWDQYSNSPEQRRIQQEFSELGHDYSLKRGYEASNSRLGIEVVAQPLIALEGGYVDANRGKNVIFERQALYKKAFESKKARHILFAFTLARAIDEFRLVLKQKYIDGSIIDIESNQLLLFRNLRFRNFFISIIGRCLEQILGQGVDVGLVAFIPEFSNARNKTFDELVAIWLPIVGMVLVHIVAVSNQDISEIMGKSNGLDDIALKVGALIYASQLTGIPNSIEIFRKTVSAKG</sequence>
<dbReference type="InterPro" id="IPR018891">
    <property type="entry name" value="AIPR_C"/>
</dbReference>
<dbReference type="Pfam" id="PF10592">
    <property type="entry name" value="AIPR"/>
    <property type="match status" value="1"/>
</dbReference>